<evidence type="ECO:0000313" key="10">
    <source>
        <dbReference type="EMBL" id="KAA9203747.1"/>
    </source>
</evidence>
<dbReference type="PROSITE" id="PS00871">
    <property type="entry name" value="CLPAB_2"/>
    <property type="match status" value="1"/>
</dbReference>
<evidence type="ECO:0000256" key="3">
    <source>
        <dbReference type="ARBA" id="ARBA00022840"/>
    </source>
</evidence>
<gene>
    <name evidence="10" type="ORF">F6X95_13035</name>
</gene>
<keyword evidence="10" id="KW-0645">Protease</keyword>
<dbReference type="PROSITE" id="PS51903">
    <property type="entry name" value="CLP_R"/>
    <property type="match status" value="1"/>
</dbReference>
<dbReference type="Pfam" id="PF02861">
    <property type="entry name" value="Clp_N"/>
    <property type="match status" value="1"/>
</dbReference>
<evidence type="ECO:0000313" key="11">
    <source>
        <dbReference type="Proteomes" id="UP000326078"/>
    </source>
</evidence>
<dbReference type="GO" id="GO:0005524">
    <property type="term" value="F:ATP binding"/>
    <property type="evidence" value="ECO:0007669"/>
    <property type="project" value="UniProtKB-KW"/>
</dbReference>
<accession>A0A5N0YLH8</accession>
<dbReference type="InterPro" id="IPR003593">
    <property type="entry name" value="AAA+_ATPase"/>
</dbReference>
<dbReference type="EMBL" id="VYUT01000025">
    <property type="protein sequence ID" value="KAA9203747.1"/>
    <property type="molecule type" value="Genomic_DNA"/>
</dbReference>
<evidence type="ECO:0000259" key="9">
    <source>
        <dbReference type="PROSITE" id="PS51903"/>
    </source>
</evidence>
<organism evidence="10 11">
    <name type="scientific">Enterococcus durans</name>
    <dbReference type="NCBI Taxonomy" id="53345"/>
    <lineage>
        <taxon>Bacteria</taxon>
        <taxon>Bacillati</taxon>
        <taxon>Bacillota</taxon>
        <taxon>Bacilli</taxon>
        <taxon>Lactobacillales</taxon>
        <taxon>Enterococcaceae</taxon>
        <taxon>Enterococcus</taxon>
    </lineage>
</organism>
<evidence type="ECO:0000259" key="8">
    <source>
        <dbReference type="PROSITE" id="PS50151"/>
    </source>
</evidence>
<dbReference type="InterPro" id="IPR050130">
    <property type="entry name" value="ClpA_ClpB"/>
</dbReference>
<dbReference type="InterPro" id="IPR027417">
    <property type="entry name" value="P-loop_NTPase"/>
</dbReference>
<dbReference type="GO" id="GO:0016887">
    <property type="term" value="F:ATP hydrolysis activity"/>
    <property type="evidence" value="ECO:0007669"/>
    <property type="project" value="InterPro"/>
</dbReference>
<dbReference type="RefSeq" id="WP_104661138.1">
    <property type="nucleotide sequence ID" value="NZ_PTWL01000075.1"/>
</dbReference>
<name>A0A5N0YLH8_9ENTE</name>
<dbReference type="PANTHER" id="PTHR11638:SF18">
    <property type="entry name" value="HEAT SHOCK PROTEIN 104"/>
    <property type="match status" value="1"/>
</dbReference>
<dbReference type="CDD" id="cd00009">
    <property type="entry name" value="AAA"/>
    <property type="match status" value="1"/>
</dbReference>
<comment type="function">
    <text evidence="5">Part of a stress-induced multi-chaperone system, it is involved in the recovery of the cell from heat-induced damage, in cooperation with DnaK, DnaJ and GrpE. Acts before DnaK, in the processing of protein aggregates. Protein binding stimulates the ATPase activity; ATP hydrolysis unfolds the denatured protein aggregates, which probably helps expose new hydrophobic binding sites on the surface of ClpB-bound aggregates, contributing to the solubilization and refolding of denatured protein aggregates by DnaK.</text>
</comment>
<dbReference type="InterPro" id="IPR004176">
    <property type="entry name" value="Clp_R_N"/>
</dbReference>
<dbReference type="InterPro" id="IPR001943">
    <property type="entry name" value="UVR_dom"/>
</dbReference>
<evidence type="ECO:0000256" key="4">
    <source>
        <dbReference type="ARBA" id="ARBA00023186"/>
    </source>
</evidence>
<keyword evidence="3 7" id="KW-0067">ATP-binding</keyword>
<dbReference type="GO" id="GO:0008233">
    <property type="term" value="F:peptidase activity"/>
    <property type="evidence" value="ECO:0007669"/>
    <property type="project" value="UniProtKB-KW"/>
</dbReference>
<evidence type="ECO:0000256" key="6">
    <source>
        <dbReference type="PROSITE-ProRule" id="PRU01251"/>
    </source>
</evidence>
<dbReference type="Gene3D" id="3.40.50.300">
    <property type="entry name" value="P-loop containing nucleotide triphosphate hydrolases"/>
    <property type="match status" value="2"/>
</dbReference>
<dbReference type="Pfam" id="PF07724">
    <property type="entry name" value="AAA_2"/>
    <property type="match status" value="1"/>
</dbReference>
<dbReference type="Pfam" id="PF10431">
    <property type="entry name" value="ClpB_D2-small"/>
    <property type="match status" value="1"/>
</dbReference>
<dbReference type="CDD" id="cd19499">
    <property type="entry name" value="RecA-like_ClpB_Hsp104-like"/>
    <property type="match status" value="1"/>
</dbReference>
<dbReference type="AlphaFoldDB" id="A0A5N0YLH8"/>
<dbReference type="InterPro" id="IPR018368">
    <property type="entry name" value="ClpA/B_CS1"/>
</dbReference>
<dbReference type="InterPro" id="IPR003959">
    <property type="entry name" value="ATPase_AAA_core"/>
</dbReference>
<dbReference type="InterPro" id="IPR001270">
    <property type="entry name" value="ClpA/B"/>
</dbReference>
<dbReference type="SMART" id="SM00382">
    <property type="entry name" value="AAA"/>
    <property type="match status" value="2"/>
</dbReference>
<protein>
    <submittedName>
        <fullName evidence="10">ATP-dependent Clp protease ATP-binding subunit</fullName>
    </submittedName>
</protein>
<dbReference type="GO" id="GO:0006508">
    <property type="term" value="P:proteolysis"/>
    <property type="evidence" value="ECO:0007669"/>
    <property type="project" value="UniProtKB-KW"/>
</dbReference>
<reference evidence="10 11" key="1">
    <citation type="submission" date="2019-09" db="EMBL/GenBank/DDBJ databases">
        <title>Vancomyinc resistant enterococci isolated from farm animals in Switzerland.</title>
        <authorList>
            <person name="Stevens M.J.A."/>
            <person name="Stephan R."/>
            <person name="Morach M."/>
            <person name="Nuesch-Inderbinen M."/>
        </authorList>
    </citation>
    <scope>NUCLEOTIDE SEQUENCE [LARGE SCALE GENOMIC DNA]</scope>
    <source>
        <strain evidence="10 11">GH27</strain>
    </source>
</reference>
<dbReference type="Pfam" id="PF17871">
    <property type="entry name" value="AAA_lid_9"/>
    <property type="match status" value="1"/>
</dbReference>
<dbReference type="PANTHER" id="PTHR11638">
    <property type="entry name" value="ATP-DEPENDENT CLP PROTEASE"/>
    <property type="match status" value="1"/>
</dbReference>
<dbReference type="SUPFAM" id="SSF52540">
    <property type="entry name" value="P-loop containing nucleoside triphosphate hydrolases"/>
    <property type="match status" value="2"/>
</dbReference>
<dbReference type="Pfam" id="PF00004">
    <property type="entry name" value="AAA"/>
    <property type="match status" value="1"/>
</dbReference>
<comment type="caution">
    <text evidence="10">The sequence shown here is derived from an EMBL/GenBank/DDBJ whole genome shotgun (WGS) entry which is preliminary data.</text>
</comment>
<dbReference type="FunFam" id="3.40.50.300:FF:000010">
    <property type="entry name" value="Chaperone clpB 1, putative"/>
    <property type="match status" value="1"/>
</dbReference>
<keyword evidence="10" id="KW-0378">Hydrolase</keyword>
<dbReference type="GO" id="GO:0034605">
    <property type="term" value="P:cellular response to heat"/>
    <property type="evidence" value="ECO:0007669"/>
    <property type="project" value="TreeGrafter"/>
</dbReference>
<evidence type="ECO:0000256" key="2">
    <source>
        <dbReference type="ARBA" id="ARBA00022741"/>
    </source>
</evidence>
<dbReference type="InterPro" id="IPR019489">
    <property type="entry name" value="Clp_ATPase_C"/>
</dbReference>
<keyword evidence="1 6" id="KW-0677">Repeat</keyword>
<feature type="domain" description="UVR" evidence="8">
    <location>
        <begin position="428"/>
        <end position="463"/>
    </location>
</feature>
<dbReference type="PRINTS" id="PR00300">
    <property type="entry name" value="CLPPROTEASEA"/>
</dbReference>
<dbReference type="FunFam" id="3.40.50.300:FF:000025">
    <property type="entry name" value="ATP-dependent Clp protease subunit"/>
    <property type="match status" value="1"/>
</dbReference>
<dbReference type="GO" id="GO:0005737">
    <property type="term" value="C:cytoplasm"/>
    <property type="evidence" value="ECO:0007669"/>
    <property type="project" value="TreeGrafter"/>
</dbReference>
<dbReference type="SUPFAM" id="SSF81923">
    <property type="entry name" value="Double Clp-N motif"/>
    <property type="match status" value="1"/>
</dbReference>
<dbReference type="InterPro" id="IPR028299">
    <property type="entry name" value="ClpA/B_CS2"/>
</dbReference>
<feature type="domain" description="Clp R" evidence="9">
    <location>
        <begin position="1"/>
        <end position="147"/>
    </location>
</feature>
<evidence type="ECO:0000256" key="1">
    <source>
        <dbReference type="ARBA" id="ARBA00022737"/>
    </source>
</evidence>
<dbReference type="PROSITE" id="PS50151">
    <property type="entry name" value="UVR"/>
    <property type="match status" value="1"/>
</dbReference>
<evidence type="ECO:0000256" key="7">
    <source>
        <dbReference type="RuleBase" id="RU004432"/>
    </source>
</evidence>
<dbReference type="InterPro" id="IPR041546">
    <property type="entry name" value="ClpA/ClpB_AAA_lid"/>
</dbReference>
<keyword evidence="2 7" id="KW-0547">Nucleotide-binding</keyword>
<dbReference type="PROSITE" id="PS00870">
    <property type="entry name" value="CLPAB_1"/>
    <property type="match status" value="1"/>
</dbReference>
<sequence>MEELFTERAQQVLEIAQKEAKKFKHQSVSSEHILLALVLEPNGIAGKVLREVGLNETDIYEEIEHLIGYGMVNSYPQGVFLPYSPRMKQIFALANSEVKKMGSQKVGTEHILSSLLKDESIMAARIMINLGISLTKVRQSLKQKMGLKNDTRNGGLRRRNLQEKRQIVKGTPTLDSLARDLTQLAKEGKLDPVVGRSREVKRLIQILSRRTKNNPVLVGEPGVGKTAIAEGLAQKIILGEVPEEMQEKRLMMLDMGSLVAGTKYRGEFEDRMKKVIDEIYNDGQVILFIDELHTLIGAGGAEGAIDASNILKPALARGELQTIGATTLDEYQKYIEKDSALERRFARIQVDEPTPEEAEEILRGLRSRYEEHHNVEITDEAVRSAVNLSVRYITSRQLPDKAIDLIDESAAKVRLDQTDDLSKSAMVKLEIDTFVKEKERAIQKQDFETAAQFRRQEKAMRKKLDKLLLLEEKHENGYANRVTEEDVATVVSEWTGVPLQQLEKKESQRLLELEALLHERVVGQDEAVKAVSRAIRRARSGLKDPNRPIGSFMFLGPTGVGKTELAKALSEVMFGDENSLIRVDMSEFMEKYSTSRLIGSPPGYVGYDEGGQLTEKIRQKPYSVILLDEVEKAHPDVFNLLLQVLDDGHLTDSKGRKVDFRNTIMIMTSNIGATQIREEKNVGFNVQDITKDHKAMQKRILEELKKTFRPEFLNRIDETVVFHSLSKEEIHAIVEIMSRAIVKRLKDQDIQVKITPAAVDVIGKAGFDPEYGARPIRRALQKEVEDRLSEALLGGEIHLGDQVTVGASKGKITLNVRLPKKATIES</sequence>
<keyword evidence="4 7" id="KW-0143">Chaperone</keyword>
<dbReference type="Gene3D" id="4.10.860.10">
    <property type="entry name" value="UVR domain"/>
    <property type="match status" value="1"/>
</dbReference>
<dbReference type="Proteomes" id="UP000326078">
    <property type="component" value="Unassembled WGS sequence"/>
</dbReference>
<evidence type="ECO:0000256" key="5">
    <source>
        <dbReference type="ARBA" id="ARBA00025613"/>
    </source>
</evidence>
<dbReference type="Gene3D" id="1.10.8.60">
    <property type="match status" value="2"/>
</dbReference>
<dbReference type="Gene3D" id="1.10.1780.10">
    <property type="entry name" value="Clp, N-terminal domain"/>
    <property type="match status" value="1"/>
</dbReference>
<dbReference type="SMART" id="SM01086">
    <property type="entry name" value="ClpB_D2-small"/>
    <property type="match status" value="1"/>
</dbReference>
<proteinExistence type="inferred from homology"/>
<dbReference type="InterPro" id="IPR036628">
    <property type="entry name" value="Clp_N_dom_sf"/>
</dbReference>
<comment type="similarity">
    <text evidence="7">Belongs to the ClpA/ClpB family.</text>
</comment>